<proteinExistence type="predicted"/>
<reference evidence="1" key="1">
    <citation type="journal article" date="2014" name="Front. Microbiol.">
        <title>High frequency of phylogenetically diverse reductive dehalogenase-homologous genes in deep subseafloor sedimentary metagenomes.</title>
        <authorList>
            <person name="Kawai M."/>
            <person name="Futagami T."/>
            <person name="Toyoda A."/>
            <person name="Takaki Y."/>
            <person name="Nishi S."/>
            <person name="Hori S."/>
            <person name="Arai W."/>
            <person name="Tsubouchi T."/>
            <person name="Morono Y."/>
            <person name="Uchiyama I."/>
            <person name="Ito T."/>
            <person name="Fujiyama A."/>
            <person name="Inagaki F."/>
            <person name="Takami H."/>
        </authorList>
    </citation>
    <scope>NUCLEOTIDE SEQUENCE</scope>
    <source>
        <strain evidence="1">Expedition CK06-06</strain>
    </source>
</reference>
<comment type="caution">
    <text evidence="1">The sequence shown here is derived from an EMBL/GenBank/DDBJ whole genome shotgun (WGS) entry which is preliminary data.</text>
</comment>
<sequence length="82" mass="9455">RFLNLSTLKTAASAAAVQLEARGKWGRRMVLLEATFSDVARTRQIRYFFAHDIPIYIHSMSGRHTLYLRNVAEFDPSQEVEK</sequence>
<name>X1KNX0_9ZZZZ</name>
<accession>X1KNX0</accession>
<feature type="non-terminal residue" evidence="1">
    <location>
        <position position="1"/>
    </location>
</feature>
<organism evidence="1">
    <name type="scientific">marine sediment metagenome</name>
    <dbReference type="NCBI Taxonomy" id="412755"/>
    <lineage>
        <taxon>unclassified sequences</taxon>
        <taxon>metagenomes</taxon>
        <taxon>ecological metagenomes</taxon>
    </lineage>
</organism>
<dbReference type="AlphaFoldDB" id="X1KNX0"/>
<gene>
    <name evidence="1" type="ORF">S03H2_57753</name>
</gene>
<protein>
    <submittedName>
        <fullName evidence="1">Uncharacterized protein</fullName>
    </submittedName>
</protein>
<dbReference type="EMBL" id="BARU01037031">
    <property type="protein sequence ID" value="GAH83713.1"/>
    <property type="molecule type" value="Genomic_DNA"/>
</dbReference>
<evidence type="ECO:0000313" key="1">
    <source>
        <dbReference type="EMBL" id="GAH83713.1"/>
    </source>
</evidence>